<sequence>MDALLGTLAENELAVVRELRPDRLTSMDEDELIDLHARARRQRDKYVKQYRRQAAKSIKDAGGRGKAHARNARARAKAELFENVLAGVSRQLAVVAQASADALHAERVAEEQALAAPPPPQPPRLVPQRSTTRPKSPDLKKRRASTRATNARRQARRDSA</sequence>
<feature type="region of interest" description="Disordered" evidence="1">
    <location>
        <begin position="109"/>
        <end position="160"/>
    </location>
</feature>
<protein>
    <recommendedName>
        <fullName evidence="4">BZIP domain-containing protein</fullName>
    </recommendedName>
</protein>
<evidence type="ECO:0008006" key="4">
    <source>
        <dbReference type="Google" id="ProtNLM"/>
    </source>
</evidence>
<evidence type="ECO:0000256" key="1">
    <source>
        <dbReference type="SAM" id="MobiDB-lite"/>
    </source>
</evidence>
<accession>A0ABW2HU49</accession>
<dbReference type="EMBL" id="JBHTBJ010000011">
    <property type="protein sequence ID" value="MFC7275897.1"/>
    <property type="molecule type" value="Genomic_DNA"/>
</dbReference>
<dbReference type="Proteomes" id="UP001596548">
    <property type="component" value="Unassembled WGS sequence"/>
</dbReference>
<keyword evidence="3" id="KW-1185">Reference proteome</keyword>
<comment type="caution">
    <text evidence="2">The sequence shown here is derived from an EMBL/GenBank/DDBJ whole genome shotgun (WGS) entry which is preliminary data.</text>
</comment>
<evidence type="ECO:0000313" key="2">
    <source>
        <dbReference type="EMBL" id="MFC7275897.1"/>
    </source>
</evidence>
<name>A0ABW2HU49_9ACTN</name>
<gene>
    <name evidence="2" type="ORF">ACFQS1_18045</name>
</gene>
<evidence type="ECO:0000313" key="3">
    <source>
        <dbReference type="Proteomes" id="UP001596548"/>
    </source>
</evidence>
<feature type="compositionally biased region" description="Pro residues" evidence="1">
    <location>
        <begin position="116"/>
        <end position="125"/>
    </location>
</feature>
<dbReference type="RefSeq" id="WP_378969533.1">
    <property type="nucleotide sequence ID" value="NZ_JBHTBJ010000011.1"/>
</dbReference>
<organism evidence="2 3">
    <name type="scientific">Paractinoplanes rhizophilus</name>
    <dbReference type="NCBI Taxonomy" id="1416877"/>
    <lineage>
        <taxon>Bacteria</taxon>
        <taxon>Bacillati</taxon>
        <taxon>Actinomycetota</taxon>
        <taxon>Actinomycetes</taxon>
        <taxon>Micromonosporales</taxon>
        <taxon>Micromonosporaceae</taxon>
        <taxon>Paractinoplanes</taxon>
    </lineage>
</organism>
<proteinExistence type="predicted"/>
<reference evidence="3" key="1">
    <citation type="journal article" date="2019" name="Int. J. Syst. Evol. Microbiol.">
        <title>The Global Catalogue of Microorganisms (GCM) 10K type strain sequencing project: providing services to taxonomists for standard genome sequencing and annotation.</title>
        <authorList>
            <consortium name="The Broad Institute Genomics Platform"/>
            <consortium name="The Broad Institute Genome Sequencing Center for Infectious Disease"/>
            <person name="Wu L."/>
            <person name="Ma J."/>
        </authorList>
    </citation>
    <scope>NUCLEOTIDE SEQUENCE [LARGE SCALE GENOMIC DNA]</scope>
    <source>
        <strain evidence="3">XZYJT-10</strain>
    </source>
</reference>